<reference evidence="7" key="1">
    <citation type="journal article" date="2017" name="Nat. Ecol. Evol.">
        <title>Genome expansion and lineage-specific genetic innovations in the forest pathogenic fungi Armillaria.</title>
        <authorList>
            <person name="Sipos G."/>
            <person name="Prasanna A.N."/>
            <person name="Walter M.C."/>
            <person name="O'Connor E."/>
            <person name="Balint B."/>
            <person name="Krizsan K."/>
            <person name="Kiss B."/>
            <person name="Hess J."/>
            <person name="Varga T."/>
            <person name="Slot J."/>
            <person name="Riley R."/>
            <person name="Boka B."/>
            <person name="Rigling D."/>
            <person name="Barry K."/>
            <person name="Lee J."/>
            <person name="Mihaltcheva S."/>
            <person name="LaButti K."/>
            <person name="Lipzen A."/>
            <person name="Waldron R."/>
            <person name="Moloney N.M."/>
            <person name="Sperisen C."/>
            <person name="Kredics L."/>
            <person name="Vagvoelgyi C."/>
            <person name="Patrignani A."/>
            <person name="Fitzpatrick D."/>
            <person name="Nagy I."/>
            <person name="Doyle S."/>
            <person name="Anderson J.B."/>
            <person name="Grigoriev I.V."/>
            <person name="Gueldener U."/>
            <person name="Muensterkoetter M."/>
            <person name="Nagy L.G."/>
        </authorList>
    </citation>
    <scope>NUCLEOTIDE SEQUENCE [LARGE SCALE GENOMIC DNA]</scope>
    <source>
        <strain evidence="7">C18/9</strain>
    </source>
</reference>
<dbReference type="InterPro" id="IPR029752">
    <property type="entry name" value="D-isomer_DH_CS1"/>
</dbReference>
<evidence type="ECO:0000259" key="5">
    <source>
        <dbReference type="Pfam" id="PF02826"/>
    </source>
</evidence>
<dbReference type="InterPro" id="IPR006140">
    <property type="entry name" value="D-isomer_DH_NAD-bd"/>
</dbReference>
<dbReference type="InterPro" id="IPR006139">
    <property type="entry name" value="D-isomer_2_OHA_DH_cat_dom"/>
</dbReference>
<evidence type="ECO:0000313" key="6">
    <source>
        <dbReference type="EMBL" id="SJK97864.1"/>
    </source>
</evidence>
<evidence type="ECO:0000256" key="1">
    <source>
        <dbReference type="ARBA" id="ARBA00005854"/>
    </source>
</evidence>
<keyword evidence="3" id="KW-1133">Transmembrane helix</keyword>
<name>A0A284QN29_ARMOS</name>
<evidence type="ECO:0000256" key="3">
    <source>
        <dbReference type="SAM" id="Phobius"/>
    </source>
</evidence>
<dbReference type="InterPro" id="IPR050223">
    <property type="entry name" value="D-isomer_2-hydroxyacid_DH"/>
</dbReference>
<protein>
    <submittedName>
        <fullName evidence="6">Uncharacterized protein</fullName>
    </submittedName>
</protein>
<dbReference type="EMBL" id="FUEG01000001">
    <property type="protein sequence ID" value="SJK97864.1"/>
    <property type="molecule type" value="Genomic_DNA"/>
</dbReference>
<comment type="similarity">
    <text evidence="1">Belongs to the D-isomer specific 2-hydroxyacid dehydrogenase family.</text>
</comment>
<sequence>MSFRNTFYRLLELLQILLFFYTVAAVFYTTIYFVIDPLQRRVSSAVSWTFLDSTEETITVKPRFKNWTLFLESPDKTSLSWKTSNVISDRPAHAYAVDEDLFLSKAFSSSLHPSKIVPFFYRASGNFDREDITITTIITSNRFQVFARLVERYRGPISVTIHVNNDTTHILDLLDSLETLYTSSPQMSRFVDVHLVVDFFDRQFNTWRNIARLFARTDFIMMLDIDFYLCTDFRTAIRNSKPIMEKLREGRAALVIPAFEYTTHEEGADYLTFPKTKEALKALVETKQIDMFHASWAPGHNSTDYERFYAASPGEVYQVTGYQSAYEPYVIFKADGPPWCDERFVGYGGNKAACLYEMYLSGISFYVLADHFLIHQNHAYEEAIRKNERKSNRKLYSDFKEETCLKYLVAYHENGLLNTTWGYNVQQAYAAMAPKVLLSEIKWAHEEVKDLFDGIADVTILDKSLDKSSFIKELSPGGKYGEIVAIFRSHVVFFRQFDKELIDHFPPTLKWVATSSAGYDSVDVEALKAKGIYLSNTPAAVDDATATTALYLIISAMRQYSNAERSLRDLKWKPAGNAAVSRDLTGKTLAILGLGGIGLRIAELVHAFPMRVIYHNRRKAEGAPEYCEYFEDVEEMLKQADVLNISIPLNASTTGIVGEKWIRTMKRGSIIVNTARGGVIDEDALIRALEDGHLGSVGLDVLPNEPHVNPRLLEFPNITLLPHMGTETRDTQRKMEVRALTNIRDYLVHGMGKDLVPEMRT</sequence>
<dbReference type="Gene3D" id="3.90.550.10">
    <property type="entry name" value="Spore Coat Polysaccharide Biosynthesis Protein SpsA, Chain A"/>
    <property type="match status" value="1"/>
</dbReference>
<proteinExistence type="inferred from homology"/>
<dbReference type="Pfam" id="PF02826">
    <property type="entry name" value="2-Hacid_dh_C"/>
    <property type="match status" value="1"/>
</dbReference>
<evidence type="ECO:0000259" key="4">
    <source>
        <dbReference type="Pfam" id="PF00389"/>
    </source>
</evidence>
<feature type="transmembrane region" description="Helical" evidence="3">
    <location>
        <begin position="12"/>
        <end position="35"/>
    </location>
</feature>
<dbReference type="GO" id="GO:0051287">
    <property type="term" value="F:NAD binding"/>
    <property type="evidence" value="ECO:0007669"/>
    <property type="project" value="InterPro"/>
</dbReference>
<dbReference type="GO" id="GO:0005829">
    <property type="term" value="C:cytosol"/>
    <property type="evidence" value="ECO:0007669"/>
    <property type="project" value="TreeGrafter"/>
</dbReference>
<dbReference type="InterPro" id="IPR029044">
    <property type="entry name" value="Nucleotide-diphossugar_trans"/>
</dbReference>
<evidence type="ECO:0000256" key="2">
    <source>
        <dbReference type="ARBA" id="ARBA00023002"/>
    </source>
</evidence>
<dbReference type="CDD" id="cd12168">
    <property type="entry name" value="Mand_dh_like"/>
    <property type="match status" value="1"/>
</dbReference>
<dbReference type="GO" id="GO:0016618">
    <property type="term" value="F:hydroxypyruvate reductase [NAD(P)H] activity"/>
    <property type="evidence" value="ECO:0007669"/>
    <property type="project" value="TreeGrafter"/>
</dbReference>
<dbReference type="AlphaFoldDB" id="A0A284QN29"/>
<dbReference type="SUPFAM" id="SSF53448">
    <property type="entry name" value="Nucleotide-diphospho-sugar transferases"/>
    <property type="match status" value="1"/>
</dbReference>
<dbReference type="PANTHER" id="PTHR10996:SF257">
    <property type="entry name" value="GLYOXYLATE REDUCTASE 1"/>
    <property type="match status" value="1"/>
</dbReference>
<keyword evidence="7" id="KW-1185">Reference proteome</keyword>
<keyword evidence="3" id="KW-0472">Membrane</keyword>
<organism evidence="6 7">
    <name type="scientific">Armillaria ostoyae</name>
    <name type="common">Armillaria root rot fungus</name>
    <dbReference type="NCBI Taxonomy" id="47428"/>
    <lineage>
        <taxon>Eukaryota</taxon>
        <taxon>Fungi</taxon>
        <taxon>Dikarya</taxon>
        <taxon>Basidiomycota</taxon>
        <taxon>Agaricomycotina</taxon>
        <taxon>Agaricomycetes</taxon>
        <taxon>Agaricomycetidae</taxon>
        <taxon>Agaricales</taxon>
        <taxon>Marasmiineae</taxon>
        <taxon>Physalacriaceae</taxon>
        <taxon>Armillaria</taxon>
    </lineage>
</organism>
<dbReference type="OrthoDB" id="411524at2759"/>
<dbReference type="SUPFAM" id="SSF51735">
    <property type="entry name" value="NAD(P)-binding Rossmann-fold domains"/>
    <property type="match status" value="1"/>
</dbReference>
<dbReference type="InterPro" id="IPR029753">
    <property type="entry name" value="D-isomer_DH_CS"/>
</dbReference>
<accession>A0A284QN29</accession>
<dbReference type="STRING" id="47428.A0A284QN29"/>
<dbReference type="InterPro" id="IPR036291">
    <property type="entry name" value="NAD(P)-bd_dom_sf"/>
</dbReference>
<keyword evidence="3" id="KW-0812">Transmembrane</keyword>
<dbReference type="PROSITE" id="PS00065">
    <property type="entry name" value="D_2_HYDROXYACID_DH_1"/>
    <property type="match status" value="1"/>
</dbReference>
<gene>
    <name evidence="6" type="ORF">ARMOST_01119</name>
</gene>
<dbReference type="Pfam" id="PF00389">
    <property type="entry name" value="2-Hacid_dh"/>
    <property type="match status" value="1"/>
</dbReference>
<dbReference type="PROSITE" id="PS00671">
    <property type="entry name" value="D_2_HYDROXYACID_DH_3"/>
    <property type="match status" value="1"/>
</dbReference>
<dbReference type="GO" id="GO:0030267">
    <property type="term" value="F:glyoxylate reductase (NADPH) activity"/>
    <property type="evidence" value="ECO:0007669"/>
    <property type="project" value="TreeGrafter"/>
</dbReference>
<feature type="domain" description="D-isomer specific 2-hydroxyacid dehydrogenase NAD-binding" evidence="5">
    <location>
        <begin position="551"/>
        <end position="725"/>
    </location>
</feature>
<dbReference type="Proteomes" id="UP000219338">
    <property type="component" value="Unassembled WGS sequence"/>
</dbReference>
<dbReference type="SUPFAM" id="SSF52283">
    <property type="entry name" value="Formate/glycerate dehydrogenase catalytic domain-like"/>
    <property type="match status" value="1"/>
</dbReference>
<evidence type="ECO:0000313" key="7">
    <source>
        <dbReference type="Proteomes" id="UP000219338"/>
    </source>
</evidence>
<dbReference type="PANTHER" id="PTHR10996">
    <property type="entry name" value="2-HYDROXYACID DEHYDROGENASE-RELATED"/>
    <property type="match status" value="1"/>
</dbReference>
<dbReference type="Gene3D" id="3.40.50.720">
    <property type="entry name" value="NAD(P)-binding Rossmann-like Domain"/>
    <property type="match status" value="2"/>
</dbReference>
<keyword evidence="2" id="KW-0560">Oxidoreductase</keyword>
<feature type="domain" description="D-isomer specific 2-hydroxyacid dehydrogenase catalytic" evidence="4">
    <location>
        <begin position="483"/>
        <end position="749"/>
    </location>
</feature>
<dbReference type="Pfam" id="PF13896">
    <property type="entry name" value="Glyco_transf_49"/>
    <property type="match status" value="2"/>
</dbReference>